<dbReference type="Pfam" id="PF00364">
    <property type="entry name" value="Biotin_lipoyl"/>
    <property type="match status" value="1"/>
</dbReference>
<dbReference type="InterPro" id="IPR000089">
    <property type="entry name" value="Biotin_lipoyl"/>
</dbReference>
<dbReference type="Gene3D" id="3.10.600.10">
    <property type="entry name" value="pyruvate carboxylase f1077a mutant domain"/>
    <property type="match status" value="1"/>
</dbReference>
<dbReference type="PROSITE" id="PS50991">
    <property type="entry name" value="PYR_CT"/>
    <property type="match status" value="1"/>
</dbReference>
<dbReference type="Pfam" id="PF00682">
    <property type="entry name" value="HMGL-like"/>
    <property type="match status" value="1"/>
</dbReference>
<feature type="domain" description="Pyruvate carboxyltransferase" evidence="6">
    <location>
        <begin position="1"/>
        <end position="262"/>
    </location>
</feature>
<dbReference type="Gene3D" id="3.20.20.70">
    <property type="entry name" value="Aldolase class I"/>
    <property type="match status" value="1"/>
</dbReference>
<feature type="domain" description="Lipoyl-binding" evidence="3">
    <location>
        <begin position="563"/>
        <end position="639"/>
    </location>
</feature>
<dbReference type="FunFam" id="3.20.20.70:FF:000033">
    <property type="entry name" value="Pyruvate carboxylase"/>
    <property type="match status" value="1"/>
</dbReference>
<dbReference type="Pfam" id="PF02436">
    <property type="entry name" value="PYC_OADA"/>
    <property type="match status" value="1"/>
</dbReference>
<dbReference type="EMBL" id="CAJNNW010016553">
    <property type="protein sequence ID" value="CAE8659363.1"/>
    <property type="molecule type" value="Genomic_DNA"/>
</dbReference>
<evidence type="ECO:0000313" key="7">
    <source>
        <dbReference type="EMBL" id="CAE8659363.1"/>
    </source>
</evidence>
<dbReference type="InterPro" id="IPR011053">
    <property type="entry name" value="Single_hybrid_motif"/>
</dbReference>
<dbReference type="SUPFAM" id="SSF52096">
    <property type="entry name" value="ClpP/crotonase"/>
    <property type="match status" value="2"/>
</dbReference>
<reference evidence="7" key="1">
    <citation type="submission" date="2021-02" db="EMBL/GenBank/DDBJ databases">
        <authorList>
            <person name="Dougan E. K."/>
            <person name="Rhodes N."/>
            <person name="Thang M."/>
            <person name="Chan C."/>
        </authorList>
    </citation>
    <scope>NUCLEOTIDE SEQUENCE</scope>
</reference>
<dbReference type="PANTHER" id="PTHR43778">
    <property type="entry name" value="PYRUVATE CARBOXYLASE"/>
    <property type="match status" value="1"/>
</dbReference>
<feature type="region of interest" description="Disordered" evidence="2">
    <location>
        <begin position="516"/>
        <end position="571"/>
    </location>
</feature>
<feature type="non-terminal residue" evidence="7">
    <location>
        <position position="1135"/>
    </location>
</feature>
<evidence type="ECO:0008006" key="9">
    <source>
        <dbReference type="Google" id="ProtNLM"/>
    </source>
</evidence>
<dbReference type="SUPFAM" id="SSF51230">
    <property type="entry name" value="Single hybrid motif"/>
    <property type="match status" value="1"/>
</dbReference>
<feature type="compositionally biased region" description="Pro residues" evidence="2">
    <location>
        <begin position="544"/>
        <end position="554"/>
    </location>
</feature>
<evidence type="ECO:0000259" key="6">
    <source>
        <dbReference type="PROSITE" id="PS50991"/>
    </source>
</evidence>
<dbReference type="InterPro" id="IPR029045">
    <property type="entry name" value="ClpP/crotonase-like_dom_sf"/>
</dbReference>
<dbReference type="Gene3D" id="2.40.50.100">
    <property type="match status" value="1"/>
</dbReference>
<dbReference type="NCBIfam" id="NF006761">
    <property type="entry name" value="PRK09282.1"/>
    <property type="match status" value="1"/>
</dbReference>
<dbReference type="PROSITE" id="PS50968">
    <property type="entry name" value="BIOTINYL_LIPOYL"/>
    <property type="match status" value="1"/>
</dbReference>
<evidence type="ECO:0000259" key="4">
    <source>
        <dbReference type="PROSITE" id="PS50980"/>
    </source>
</evidence>
<evidence type="ECO:0000259" key="5">
    <source>
        <dbReference type="PROSITE" id="PS50989"/>
    </source>
</evidence>
<dbReference type="InterPro" id="IPR013785">
    <property type="entry name" value="Aldolase_TIM"/>
</dbReference>
<dbReference type="AlphaFoldDB" id="A0A813IYC5"/>
<evidence type="ECO:0000256" key="2">
    <source>
        <dbReference type="SAM" id="MobiDB-lite"/>
    </source>
</evidence>
<evidence type="ECO:0000313" key="8">
    <source>
        <dbReference type="Proteomes" id="UP000626109"/>
    </source>
</evidence>
<proteinExistence type="predicted"/>
<dbReference type="Pfam" id="PF01039">
    <property type="entry name" value="Carboxyl_trans"/>
    <property type="match status" value="1"/>
</dbReference>
<name>A0A813IYC5_POLGL</name>
<dbReference type="InterPro" id="IPR000891">
    <property type="entry name" value="PYR_CT"/>
</dbReference>
<gene>
    <name evidence="7" type="ORF">PGLA2088_LOCUS13740</name>
</gene>
<dbReference type="Gene3D" id="3.90.226.10">
    <property type="entry name" value="2-enoyl-CoA Hydratase, Chain A, domain 1"/>
    <property type="match status" value="2"/>
</dbReference>
<feature type="domain" description="CoA carboxyltransferase C-terminal" evidence="5">
    <location>
        <begin position="972"/>
        <end position="1135"/>
    </location>
</feature>
<dbReference type="InterPro" id="IPR055268">
    <property type="entry name" value="PCB-like"/>
</dbReference>
<dbReference type="PANTHER" id="PTHR43778:SF2">
    <property type="entry name" value="PYRUVATE CARBOXYLASE, MITOCHONDRIAL"/>
    <property type="match status" value="1"/>
</dbReference>
<dbReference type="FunFam" id="3.90.226.10:FF:000004">
    <property type="entry name" value="Methylcrotonoyl-CoA carboxylase beta chain"/>
    <property type="match status" value="1"/>
</dbReference>
<dbReference type="CDD" id="cd07937">
    <property type="entry name" value="DRE_TIM_PC_TC_5S"/>
    <property type="match status" value="1"/>
</dbReference>
<dbReference type="PROSITE" id="PS50989">
    <property type="entry name" value="COA_CT_CTER"/>
    <property type="match status" value="1"/>
</dbReference>
<feature type="compositionally biased region" description="Low complexity" evidence="2">
    <location>
        <begin position="533"/>
        <end position="543"/>
    </location>
</feature>
<dbReference type="InterPro" id="IPR034733">
    <property type="entry name" value="AcCoA_carboxyl_beta"/>
</dbReference>
<evidence type="ECO:0000256" key="1">
    <source>
        <dbReference type="ARBA" id="ARBA00023267"/>
    </source>
</evidence>
<dbReference type="InterPro" id="IPR011763">
    <property type="entry name" value="COA_CT_C"/>
</dbReference>
<dbReference type="PROSITE" id="PS50980">
    <property type="entry name" value="COA_CT_NTER"/>
    <property type="match status" value="1"/>
</dbReference>
<keyword evidence="1" id="KW-0092">Biotin</keyword>
<dbReference type="InterPro" id="IPR003379">
    <property type="entry name" value="Carboxylase_cons_dom"/>
</dbReference>
<feature type="compositionally biased region" description="Low complexity" evidence="2">
    <location>
        <begin position="555"/>
        <end position="564"/>
    </location>
</feature>
<dbReference type="SUPFAM" id="SSF89000">
    <property type="entry name" value="post-HMGL domain-like"/>
    <property type="match status" value="1"/>
</dbReference>
<dbReference type="InterPro" id="IPR001882">
    <property type="entry name" value="Biotin_BS"/>
</dbReference>
<organism evidence="7 8">
    <name type="scientific">Polarella glacialis</name>
    <name type="common">Dinoflagellate</name>
    <dbReference type="NCBI Taxonomy" id="89957"/>
    <lineage>
        <taxon>Eukaryota</taxon>
        <taxon>Sar</taxon>
        <taxon>Alveolata</taxon>
        <taxon>Dinophyceae</taxon>
        <taxon>Suessiales</taxon>
        <taxon>Suessiaceae</taxon>
        <taxon>Polarella</taxon>
    </lineage>
</organism>
<protein>
    <recommendedName>
        <fullName evidence="9">Acetyl-CoA carboxylase</fullName>
    </recommendedName>
</protein>
<comment type="caution">
    <text evidence="7">The sequence shown here is derived from an EMBL/GenBank/DDBJ whole genome shotgun (WGS) entry which is preliminary data.</text>
</comment>
<dbReference type="InterPro" id="IPR011762">
    <property type="entry name" value="COA_CT_N"/>
</dbReference>
<feature type="domain" description="CoA carboxyltransferase N-terminal" evidence="4">
    <location>
        <begin position="715"/>
        <end position="971"/>
    </location>
</feature>
<accession>A0A813IYC5</accession>
<dbReference type="GO" id="GO:0004736">
    <property type="term" value="F:pyruvate carboxylase activity"/>
    <property type="evidence" value="ECO:0007669"/>
    <property type="project" value="UniProtKB-ARBA"/>
</dbReference>
<dbReference type="FunFam" id="3.90.226.10:FF:000046">
    <property type="entry name" value="Geranyl-CoA carboxylase beta subunit"/>
    <property type="match status" value="1"/>
</dbReference>
<dbReference type="Proteomes" id="UP000626109">
    <property type="component" value="Unassembled WGS sequence"/>
</dbReference>
<dbReference type="CDD" id="cd06850">
    <property type="entry name" value="biotinyl_domain"/>
    <property type="match status" value="1"/>
</dbReference>
<evidence type="ECO:0000259" key="3">
    <source>
        <dbReference type="PROSITE" id="PS50968"/>
    </source>
</evidence>
<dbReference type="GO" id="GO:0006094">
    <property type="term" value="P:gluconeogenesis"/>
    <property type="evidence" value="ECO:0007669"/>
    <property type="project" value="TreeGrafter"/>
</dbReference>
<sequence length="1135" mass="122437">MRDAHQSLLATRVRTLDMLNVADETSKLLHKCFSIENWGGATFDVAFRFNHEDPWERLRLLREKMPNVCFQMLLRGANAVGYTSYPDNVVEEFVRLACKNGMDIFRIFDCFNDVAQMQVAIDAVRKHNKVANVALCFTGDFLSQEEKIYTLDYYTQLAKQCVAAGAHMLTIKDMAGLLRPGHAGPLVNAIRSVTDLPVHFHTHNTSSAQLATLHAMADAGCDIVDACMASVADTTSQPSLNAFCATMKGHPRDPQIDFRSLEPLDNYWMRIRELYKIYESGMLAGSASVYHHQIPGGQYSNLYAQCKALGIMGRWEECIEMYHEVNMFCGDIVKVTPSSKVVGDIALMLVLNNVQPHDLKDPEKLKSIRWPGSAVDMAQGGLGTPHHGFPQVMLDAILKGKPRLPGRPGATMEPASFEQMRQKLAKDLDCEPSSFSDEDVISGVLYPAVWKAFKKHELKYSDSVPWMPTSAFTYGMEVGEEIDFSIKSSAMKVKLENIGDCDASKMRTLQFSVNGKQVSVKQEDPHGKSGPLSAKAAPKAAPKPSAPAPSPATAPSPQSTSPPKVIGKEERSVRAQLGSTVVQVLVKEGDVVAAGDPLLVLSAMKLETEVLAPAGGSVVSVKVAAEDTVDAGEVLIVLDAEVLESEGASTATIHEVLAEVTRSRRGAFGEAAADGSDIWLEGDELAKPCAGRSVGSLAFPAMKSDATFAMRTARNQALVEELNQRLAVAYGGGGEKAVKTHRSRKKLLARERIQAIVDPGTDFMELSPLAAYEMYGGNVHSSGVVTGIGLVHGSEVLFVANDATVKGGTYHPLTVKKHVRAQAIARENRLPCVYLVDSGGAFLPLQDEIFPDENHFGKIFYNQANLSGQGIPQISAVLGSCTAGGAYVPAMSDESIIVKGNGTIFLAGPPLVKAATGEEVTAEELGGAEVHTVKSGVADHFAEDEPDALRQVRELMLHAGNAKSPAASPQLEPELPFYDPAELQGIVPEENSKKMDIHQIIARMVDGSRFKEFKSRYATTLVCGFAHIHGYPVGIVANNGILFGESAQKGAHFVQMCSQRQVPLLFLQNITGFMVGKASENGGIAKDGAKMVNAVACAAVPKLTVIIGGSHGAGTYAMCGRAYHPRFMFAWPNAK</sequence>
<dbReference type="SUPFAM" id="SSF51569">
    <property type="entry name" value="Aldolase"/>
    <property type="match status" value="1"/>
</dbReference>
<dbReference type="PROSITE" id="PS00188">
    <property type="entry name" value="BIOTIN"/>
    <property type="match status" value="1"/>
</dbReference>
<dbReference type="GO" id="GO:0005737">
    <property type="term" value="C:cytoplasm"/>
    <property type="evidence" value="ECO:0007669"/>
    <property type="project" value="TreeGrafter"/>
</dbReference>